<evidence type="ECO:0000313" key="1">
    <source>
        <dbReference type="EMBL" id="KAK2560380.1"/>
    </source>
</evidence>
<keyword evidence="2" id="KW-1185">Reference proteome</keyword>
<dbReference type="EMBL" id="JARQWQ010000036">
    <property type="protein sequence ID" value="KAK2560380.1"/>
    <property type="molecule type" value="Genomic_DNA"/>
</dbReference>
<sequence length="483" mass="55148">METEIVMRYNFKKVEKKDLWSSQPNFKEDLGKPHFIAAANRAEKFFKRNNNWELTKTNSKFRTKASCLNLLYITAARYLFVTHVLYDLYNKITYGKFQLSPCSRTEKKQIIIPGSGVCYPEPYGTASCTSDYDVGLIGIAAGSLTEAFNNYFQDIGGFGKPSELVFDTNVYAFTLEFSMPSLFVGLPDDLSDILAHNETMAKFKMQELASAYYKVFKYKEDFFNKMVQGAQTAMKPDVAQNSKLHLDSWLKVFSDLNKKVPMRGDGDLITLRTAHNMKYQYFVKTMSDKGKYLPDFLGIVARALIYAAEAYHTRGAIRHVVGGTQMKVVNMATELSTNDKWVSMIENWGETNKEYVHCRTEPVEVCFLKMSKYMWRMFHAMKLVRGAIPAQAKAGLVHFGEAFADPEYAMRMWLDYKKKGKTAVTQHEHKVIEFLRQFNCDKATLGKPLSETCISKMNDKVNAYNVKLAATVSDKPAKPGWQL</sequence>
<dbReference type="Proteomes" id="UP001249851">
    <property type="component" value="Unassembled WGS sequence"/>
</dbReference>
<name>A0AAD9QGC5_ACRCE</name>
<reference evidence="1" key="1">
    <citation type="journal article" date="2023" name="G3 (Bethesda)">
        <title>Whole genome assembly and annotation of the endangered Caribbean coral Acropora cervicornis.</title>
        <authorList>
            <person name="Selwyn J.D."/>
            <person name="Vollmer S.V."/>
        </authorList>
    </citation>
    <scope>NUCLEOTIDE SEQUENCE</scope>
    <source>
        <strain evidence="1">K2</strain>
    </source>
</reference>
<reference evidence="1" key="2">
    <citation type="journal article" date="2023" name="Science">
        <title>Genomic signatures of disease resistance in endangered staghorn corals.</title>
        <authorList>
            <person name="Vollmer S.V."/>
            <person name="Selwyn J.D."/>
            <person name="Despard B.A."/>
            <person name="Roesel C.L."/>
        </authorList>
    </citation>
    <scope>NUCLEOTIDE SEQUENCE</scope>
    <source>
        <strain evidence="1">K2</strain>
    </source>
</reference>
<accession>A0AAD9QGC5</accession>
<dbReference type="AlphaFoldDB" id="A0AAD9QGC5"/>
<evidence type="ECO:0000313" key="2">
    <source>
        <dbReference type="Proteomes" id="UP001249851"/>
    </source>
</evidence>
<proteinExistence type="predicted"/>
<organism evidence="1 2">
    <name type="scientific">Acropora cervicornis</name>
    <name type="common">Staghorn coral</name>
    <dbReference type="NCBI Taxonomy" id="6130"/>
    <lineage>
        <taxon>Eukaryota</taxon>
        <taxon>Metazoa</taxon>
        <taxon>Cnidaria</taxon>
        <taxon>Anthozoa</taxon>
        <taxon>Hexacorallia</taxon>
        <taxon>Scleractinia</taxon>
        <taxon>Astrocoeniina</taxon>
        <taxon>Acroporidae</taxon>
        <taxon>Acropora</taxon>
    </lineage>
</organism>
<gene>
    <name evidence="1" type="ORF">P5673_016716</name>
</gene>
<protein>
    <submittedName>
        <fullName evidence="1">Uncharacterized protein</fullName>
    </submittedName>
</protein>
<comment type="caution">
    <text evidence="1">The sequence shown here is derived from an EMBL/GenBank/DDBJ whole genome shotgun (WGS) entry which is preliminary data.</text>
</comment>